<reference evidence="1" key="1">
    <citation type="submission" date="2014-09" db="EMBL/GenBank/DDBJ databases">
        <authorList>
            <person name="Magalhaes I.L.F."/>
            <person name="Oliveira U."/>
            <person name="Santos F.R."/>
            <person name="Vidigal T.H.D.A."/>
            <person name="Brescovit A.D."/>
            <person name="Santos A.J."/>
        </authorList>
    </citation>
    <scope>NUCLEOTIDE SEQUENCE</scope>
    <source>
        <tissue evidence="1">Shoot tissue taken approximately 20 cm above the soil surface</tissue>
    </source>
</reference>
<sequence length="20" mass="2088">MSPLLLSVFLNSGIVGTENP</sequence>
<name>A0A0A9BWT9_ARUDO</name>
<dbReference type="AlphaFoldDB" id="A0A0A9BWT9"/>
<protein>
    <submittedName>
        <fullName evidence="1">Uncharacterized protein</fullName>
    </submittedName>
</protein>
<proteinExistence type="predicted"/>
<evidence type="ECO:0000313" key="1">
    <source>
        <dbReference type="EMBL" id="JAD67781.1"/>
    </source>
</evidence>
<accession>A0A0A9BWT9</accession>
<dbReference type="EMBL" id="GBRH01230114">
    <property type="protein sequence ID" value="JAD67781.1"/>
    <property type="molecule type" value="Transcribed_RNA"/>
</dbReference>
<organism evidence="1">
    <name type="scientific">Arundo donax</name>
    <name type="common">Giant reed</name>
    <name type="synonym">Donax arundinaceus</name>
    <dbReference type="NCBI Taxonomy" id="35708"/>
    <lineage>
        <taxon>Eukaryota</taxon>
        <taxon>Viridiplantae</taxon>
        <taxon>Streptophyta</taxon>
        <taxon>Embryophyta</taxon>
        <taxon>Tracheophyta</taxon>
        <taxon>Spermatophyta</taxon>
        <taxon>Magnoliopsida</taxon>
        <taxon>Liliopsida</taxon>
        <taxon>Poales</taxon>
        <taxon>Poaceae</taxon>
        <taxon>PACMAD clade</taxon>
        <taxon>Arundinoideae</taxon>
        <taxon>Arundineae</taxon>
        <taxon>Arundo</taxon>
    </lineage>
</organism>
<reference evidence="1" key="2">
    <citation type="journal article" date="2015" name="Data Brief">
        <title>Shoot transcriptome of the giant reed, Arundo donax.</title>
        <authorList>
            <person name="Barrero R.A."/>
            <person name="Guerrero F.D."/>
            <person name="Moolhuijzen P."/>
            <person name="Goolsby J.A."/>
            <person name="Tidwell J."/>
            <person name="Bellgard S.E."/>
            <person name="Bellgard M.I."/>
        </authorList>
    </citation>
    <scope>NUCLEOTIDE SEQUENCE</scope>
    <source>
        <tissue evidence="1">Shoot tissue taken approximately 20 cm above the soil surface</tissue>
    </source>
</reference>